<evidence type="ECO:0000313" key="3">
    <source>
        <dbReference type="Proteomes" id="UP000234343"/>
    </source>
</evidence>
<feature type="compositionally biased region" description="Basic residues" evidence="1">
    <location>
        <begin position="1"/>
        <end position="13"/>
    </location>
</feature>
<name>A0A2H5FRW0_9GAMM</name>
<proteinExistence type="predicted"/>
<dbReference type="Proteomes" id="UP000234343">
    <property type="component" value="Plasmid pLA01-117_113k"/>
</dbReference>
<accession>A0A2H5FRW0</accession>
<keyword evidence="2" id="KW-0614">Plasmid</keyword>
<sequence length="66" mass="7581">MIYKFNNHKPLHKGKNEKLKNHPDPCKISVENPFIPRTTSSELITVKRSKALLGQECLSPNRIIKV</sequence>
<keyword evidence="3" id="KW-1185">Reference proteome</keyword>
<gene>
    <name evidence="2" type="ORF">CAB17_20325</name>
</gene>
<feature type="compositionally biased region" description="Basic and acidic residues" evidence="1">
    <location>
        <begin position="14"/>
        <end position="25"/>
    </location>
</feature>
<dbReference type="AlphaFoldDB" id="A0A2H5FRW0"/>
<evidence type="ECO:0000256" key="1">
    <source>
        <dbReference type="SAM" id="MobiDB-lite"/>
    </source>
</evidence>
<protein>
    <submittedName>
        <fullName evidence="2">Uncharacterized protein</fullName>
    </submittedName>
</protein>
<reference evidence="2 3" key="1">
    <citation type="submission" date="2017-12" db="EMBL/GenBank/DDBJ databases">
        <title>Legionella sainthelensi LA01-117, whole genome sequence of a clinical isolate from New Zealand.</title>
        <authorList>
            <person name="Cree S.L."/>
            <person name="Slow S."/>
            <person name="Kennedy M.A."/>
            <person name="Murdoch D.R."/>
            <person name="Biggs P.J."/>
            <person name="Anderson T."/>
        </authorList>
    </citation>
    <scope>NUCLEOTIDE SEQUENCE [LARGE SCALE GENOMIC DNA]</scope>
    <source>
        <strain evidence="2 3">LA01-117</strain>
        <plasmid evidence="3">pLA01-117_113k</plasmid>
    </source>
</reference>
<dbReference type="EMBL" id="CP025493">
    <property type="protein sequence ID" value="AUH74284.1"/>
    <property type="molecule type" value="Genomic_DNA"/>
</dbReference>
<geneLocation type="plasmid" evidence="3">
    <name>pLA01-117_113k</name>
</geneLocation>
<evidence type="ECO:0000313" key="2">
    <source>
        <dbReference type="EMBL" id="AUH74284.1"/>
    </source>
</evidence>
<dbReference type="KEGG" id="lsh:CAB17_20325"/>
<feature type="region of interest" description="Disordered" evidence="1">
    <location>
        <begin position="1"/>
        <end position="25"/>
    </location>
</feature>
<organism evidence="2 3">
    <name type="scientific">Legionella sainthelensi</name>
    <dbReference type="NCBI Taxonomy" id="28087"/>
    <lineage>
        <taxon>Bacteria</taxon>
        <taxon>Pseudomonadati</taxon>
        <taxon>Pseudomonadota</taxon>
        <taxon>Gammaproteobacteria</taxon>
        <taxon>Legionellales</taxon>
        <taxon>Legionellaceae</taxon>
        <taxon>Legionella</taxon>
    </lineage>
</organism>